<dbReference type="Proteomes" id="UP000646484">
    <property type="component" value="Unassembled WGS sequence"/>
</dbReference>
<evidence type="ECO:0000259" key="2">
    <source>
        <dbReference type="Pfam" id="PF12984"/>
    </source>
</evidence>
<dbReference type="Gene3D" id="3.30.1330.60">
    <property type="entry name" value="OmpA-like domain"/>
    <property type="match status" value="1"/>
</dbReference>
<feature type="signal peptide" evidence="1">
    <location>
        <begin position="1"/>
        <end position="23"/>
    </location>
</feature>
<dbReference type="InterPro" id="IPR011990">
    <property type="entry name" value="TPR-like_helical_dom_sf"/>
</dbReference>
<dbReference type="SUPFAM" id="SSF103088">
    <property type="entry name" value="OmpA-like"/>
    <property type="match status" value="1"/>
</dbReference>
<feature type="chain" id="PRO_5046700007" evidence="1">
    <location>
        <begin position="24"/>
        <end position="501"/>
    </location>
</feature>
<protein>
    <submittedName>
        <fullName evidence="3">DUF3868 domain-containing protein</fullName>
    </submittedName>
</protein>
<gene>
    <name evidence="3" type="ORF">H8S64_13530</name>
</gene>
<keyword evidence="4" id="KW-1185">Reference proteome</keyword>
<proteinExistence type="predicted"/>
<evidence type="ECO:0000313" key="4">
    <source>
        <dbReference type="Proteomes" id="UP000646484"/>
    </source>
</evidence>
<dbReference type="Pfam" id="PF12984">
    <property type="entry name" value="DUF3868"/>
    <property type="match status" value="1"/>
</dbReference>
<feature type="domain" description="DUF3868" evidence="2">
    <location>
        <begin position="9"/>
        <end position="110"/>
    </location>
</feature>
<organism evidence="3 4">
    <name type="scientific">Butyricimonas hominis</name>
    <dbReference type="NCBI Taxonomy" id="2763032"/>
    <lineage>
        <taxon>Bacteria</taxon>
        <taxon>Pseudomonadati</taxon>
        <taxon>Bacteroidota</taxon>
        <taxon>Bacteroidia</taxon>
        <taxon>Bacteroidales</taxon>
        <taxon>Odoribacteraceae</taxon>
        <taxon>Butyricimonas</taxon>
    </lineage>
</organism>
<dbReference type="Gene3D" id="1.25.40.10">
    <property type="entry name" value="Tetratricopeptide repeat domain"/>
    <property type="match status" value="1"/>
</dbReference>
<evidence type="ECO:0000313" key="3">
    <source>
        <dbReference type="EMBL" id="MBC5622124.1"/>
    </source>
</evidence>
<dbReference type="InterPro" id="IPR036737">
    <property type="entry name" value="OmpA-like_sf"/>
</dbReference>
<name>A0ABR7D2K1_9BACT</name>
<reference evidence="3 4" key="1">
    <citation type="submission" date="2020-08" db="EMBL/GenBank/DDBJ databases">
        <title>Genome public.</title>
        <authorList>
            <person name="Liu C."/>
            <person name="Sun Q."/>
        </authorList>
    </citation>
    <scope>NUCLEOTIDE SEQUENCE [LARGE SCALE GENOMIC DNA]</scope>
    <source>
        <strain evidence="3 4">NSJ-56</strain>
    </source>
</reference>
<sequence length="501" mass="57294">MMNRIIKYITAILVIFQVGMSHSAAQTRSYTGNVLVKAVRMEQVGNLLHVDIDFIFDDLKVKSAHGMDLIPQLVTPERTYNLPKVSFKGRDEYLSHERKLALIGYNPQVDTDKAYVIEKVSKKKNGTLNYRYTLPYESWMAYAALDMQYDECGCGDTELMRVEGLLDPTPPVEEYIVTPYLVYIQPPREEIKRREIHAECFLDFEVNQTVIRPYYMNNPQELAKIRNMINDIKDDPNITINRLDITGFASPEGTLAGNQRLSEGRSKALANYLATQYDFPRNIYHISFGGENWAGLVKAVEAGHMEYRNQILDIIEYTPSSAERKDKLKKLAGGVPYRHMLRTIYPSLRVAICKVDYNVKNFDVEEAKVVILTRPQDLSLNEMFLVANTYQYGSQEFVDVFETAVRLFPKDEIANLNAAISALTRNDMVLAERYLNRITPENYPAEYNNAMGVLALLQGNYERAETYLQTAAANGLEVAKQNLEELARKKANAIEIEKRNK</sequence>
<dbReference type="InterPro" id="IPR024480">
    <property type="entry name" value="DUF3868"/>
</dbReference>
<comment type="caution">
    <text evidence="3">The sequence shown here is derived from an EMBL/GenBank/DDBJ whole genome shotgun (WGS) entry which is preliminary data.</text>
</comment>
<dbReference type="SUPFAM" id="SSF48452">
    <property type="entry name" value="TPR-like"/>
    <property type="match status" value="1"/>
</dbReference>
<keyword evidence="1" id="KW-0732">Signal</keyword>
<dbReference type="EMBL" id="JACOOH010000005">
    <property type="protein sequence ID" value="MBC5622124.1"/>
    <property type="molecule type" value="Genomic_DNA"/>
</dbReference>
<evidence type="ECO:0000256" key="1">
    <source>
        <dbReference type="SAM" id="SignalP"/>
    </source>
</evidence>
<accession>A0ABR7D2K1</accession>